<evidence type="ECO:0000259" key="3">
    <source>
        <dbReference type="PROSITE" id="PS51724"/>
    </source>
</evidence>
<organism evidence="4 5">
    <name type="scientific">Shewanella surugensis</name>
    <dbReference type="NCBI Taxonomy" id="212020"/>
    <lineage>
        <taxon>Bacteria</taxon>
        <taxon>Pseudomonadati</taxon>
        <taxon>Pseudomonadota</taxon>
        <taxon>Gammaproteobacteria</taxon>
        <taxon>Alteromonadales</taxon>
        <taxon>Shewanellaceae</taxon>
        <taxon>Shewanella</taxon>
    </lineage>
</organism>
<dbReference type="InterPro" id="IPR052521">
    <property type="entry name" value="Cell_div_SPOR-domain"/>
</dbReference>
<name>A0ABT0LDZ3_9GAMM</name>
<dbReference type="SUPFAM" id="SSF110997">
    <property type="entry name" value="Sporulation related repeat"/>
    <property type="match status" value="1"/>
</dbReference>
<dbReference type="Proteomes" id="UP001203423">
    <property type="component" value="Unassembled WGS sequence"/>
</dbReference>
<feature type="region of interest" description="Disordered" evidence="1">
    <location>
        <begin position="1"/>
        <end position="25"/>
    </location>
</feature>
<dbReference type="InterPro" id="IPR036680">
    <property type="entry name" value="SPOR-like_sf"/>
</dbReference>
<protein>
    <submittedName>
        <fullName evidence="4">SPOR domain-containing protein</fullName>
    </submittedName>
</protein>
<dbReference type="PROSITE" id="PS51724">
    <property type="entry name" value="SPOR"/>
    <property type="match status" value="1"/>
</dbReference>
<feature type="compositionally biased region" description="Polar residues" evidence="1">
    <location>
        <begin position="1"/>
        <end position="11"/>
    </location>
</feature>
<dbReference type="EMBL" id="JAKIKS010000066">
    <property type="protein sequence ID" value="MCL1125918.1"/>
    <property type="molecule type" value="Genomic_DNA"/>
</dbReference>
<keyword evidence="2" id="KW-1133">Transmembrane helix</keyword>
<sequence>MTSRDYANRNPQRNKKGKKKSGSGHGSRRFPFLILLITALGLAAFIYLLWSISGSPTEGETIDTVSSTKEVQAVVAKPDPDALPPAPQEKWTYLEELENKQVEVDLSAKRPVKPKRPYQIQCASFRKEEQADSMKATIAFQGLEAIVRKVQGTSGMWYKVVLGPYDSKRLAEKQRHILQRGGLNGCQIWLWEG</sequence>
<evidence type="ECO:0000313" key="5">
    <source>
        <dbReference type="Proteomes" id="UP001203423"/>
    </source>
</evidence>
<evidence type="ECO:0000256" key="1">
    <source>
        <dbReference type="SAM" id="MobiDB-lite"/>
    </source>
</evidence>
<feature type="domain" description="SPOR" evidence="3">
    <location>
        <begin position="112"/>
        <end position="192"/>
    </location>
</feature>
<accession>A0ABT0LDZ3</accession>
<dbReference type="Pfam" id="PF05036">
    <property type="entry name" value="SPOR"/>
    <property type="match status" value="1"/>
</dbReference>
<feature type="transmembrane region" description="Helical" evidence="2">
    <location>
        <begin position="30"/>
        <end position="50"/>
    </location>
</feature>
<keyword evidence="5" id="KW-1185">Reference proteome</keyword>
<dbReference type="Gene3D" id="3.30.70.1070">
    <property type="entry name" value="Sporulation related repeat"/>
    <property type="match status" value="1"/>
</dbReference>
<dbReference type="PANTHER" id="PTHR38687:SF2">
    <property type="entry name" value="CELL DIVISION PROTEIN FTSN"/>
    <property type="match status" value="1"/>
</dbReference>
<keyword evidence="2" id="KW-0472">Membrane</keyword>
<keyword evidence="2" id="KW-0812">Transmembrane</keyword>
<comment type="caution">
    <text evidence="4">The sequence shown here is derived from an EMBL/GenBank/DDBJ whole genome shotgun (WGS) entry which is preliminary data.</text>
</comment>
<dbReference type="InterPro" id="IPR007730">
    <property type="entry name" value="SPOR-like_dom"/>
</dbReference>
<dbReference type="PANTHER" id="PTHR38687">
    <property type="entry name" value="CELL DIVISION PROTEIN DEDD-RELATED"/>
    <property type="match status" value="1"/>
</dbReference>
<reference evidence="4 5" key="1">
    <citation type="submission" date="2022-01" db="EMBL/GenBank/DDBJ databases">
        <title>Whole genome-based taxonomy of the Shewanellaceae.</title>
        <authorList>
            <person name="Martin-Rodriguez A.J."/>
        </authorList>
    </citation>
    <scope>NUCLEOTIDE SEQUENCE [LARGE SCALE GENOMIC DNA]</scope>
    <source>
        <strain evidence="4 5">DSM 17177</strain>
    </source>
</reference>
<proteinExistence type="predicted"/>
<evidence type="ECO:0000313" key="4">
    <source>
        <dbReference type="EMBL" id="MCL1125918.1"/>
    </source>
</evidence>
<feature type="compositionally biased region" description="Basic residues" evidence="1">
    <location>
        <begin position="12"/>
        <end position="25"/>
    </location>
</feature>
<evidence type="ECO:0000256" key="2">
    <source>
        <dbReference type="SAM" id="Phobius"/>
    </source>
</evidence>
<dbReference type="RefSeq" id="WP_248941252.1">
    <property type="nucleotide sequence ID" value="NZ_JAKIKS010000066.1"/>
</dbReference>
<gene>
    <name evidence="4" type="ORF">L2764_15925</name>
</gene>